<protein>
    <recommendedName>
        <fullName evidence="1">F-box domain-containing protein</fullName>
    </recommendedName>
</protein>
<reference evidence="2 3" key="1">
    <citation type="journal article" date="2013" name="PLoS Genet.">
        <title>Genomic mechanisms accounting for the adaptation to parasitism in nematode-trapping fungi.</title>
        <authorList>
            <person name="Meerupati T."/>
            <person name="Andersson K.M."/>
            <person name="Friman E."/>
            <person name="Kumar D."/>
            <person name="Tunlid A."/>
            <person name="Ahren D."/>
        </authorList>
    </citation>
    <scope>NUCLEOTIDE SEQUENCE [LARGE SCALE GENOMIC DNA]</scope>
    <source>
        <strain evidence="2 3">CBS 200.50</strain>
    </source>
</reference>
<dbReference type="AlphaFoldDB" id="S8AR93"/>
<name>S8AR93_DACHA</name>
<dbReference type="InterPro" id="IPR001810">
    <property type="entry name" value="F-box_dom"/>
</dbReference>
<feature type="domain" description="F-box" evidence="1">
    <location>
        <begin position="1"/>
        <end position="43"/>
    </location>
</feature>
<accession>S8AR93</accession>
<dbReference type="HOGENOM" id="CLU_702020_0_0_1"/>
<dbReference type="OrthoDB" id="5403574at2759"/>
<dbReference type="OMA" id="HTALAWE"/>
<dbReference type="Proteomes" id="UP000015100">
    <property type="component" value="Unassembled WGS sequence"/>
</dbReference>
<evidence type="ECO:0000259" key="1">
    <source>
        <dbReference type="Pfam" id="PF12937"/>
    </source>
</evidence>
<dbReference type="Pfam" id="PF12937">
    <property type="entry name" value="F-box-like"/>
    <property type="match status" value="1"/>
</dbReference>
<comment type="caution">
    <text evidence="2">The sequence shown here is derived from an EMBL/GenBank/DDBJ whole genome shotgun (WGS) entry which is preliminary data.</text>
</comment>
<gene>
    <name evidence="2" type="ORF">H072_2328</name>
</gene>
<sequence>MDSLPSELLSDIINQDVLTNIDLTRLSRVNRHFNSIACARLYRSGELSYVGATSKDREKFEAFGKNGKHVRLINLNLFASSVSGKSVPAAIFPLLKTFINLHSVTLIDTASLNWPDFLHVIAIIITSHPYLKILEIQRSLAKFDGNRSDISTALELMVNHQFNGGTFCKLDMFTLRLSKREDPLYLPRSALNHLIQILTPATRSAKSFTYSAEVPESAEIDLKDPWGEDIEALSWPWDNLEYFTLKLPVRYSQLNQLALQTRQPRQILHSYQKDLQNVEKLAIRARVDDVLATGQIAFEGGLSVMPKLNTLRLSHAGGFTGWDPRIQADHPFVKIAEAVPTLEFIQQTDPYYMTQVIQAWRIFRDDGEITFKVAEIGEAWDHQFAY</sequence>
<dbReference type="EMBL" id="AQGS01000071">
    <property type="protein sequence ID" value="EPS43581.1"/>
    <property type="molecule type" value="Genomic_DNA"/>
</dbReference>
<evidence type="ECO:0000313" key="3">
    <source>
        <dbReference type="Proteomes" id="UP000015100"/>
    </source>
</evidence>
<organism evidence="2 3">
    <name type="scientific">Dactylellina haptotyla (strain CBS 200.50)</name>
    <name type="common">Nematode-trapping fungus</name>
    <name type="synonym">Monacrosporium haptotylum</name>
    <dbReference type="NCBI Taxonomy" id="1284197"/>
    <lineage>
        <taxon>Eukaryota</taxon>
        <taxon>Fungi</taxon>
        <taxon>Dikarya</taxon>
        <taxon>Ascomycota</taxon>
        <taxon>Pezizomycotina</taxon>
        <taxon>Orbiliomycetes</taxon>
        <taxon>Orbiliales</taxon>
        <taxon>Orbiliaceae</taxon>
        <taxon>Dactylellina</taxon>
    </lineage>
</organism>
<evidence type="ECO:0000313" key="2">
    <source>
        <dbReference type="EMBL" id="EPS43581.1"/>
    </source>
</evidence>
<reference evidence="3" key="2">
    <citation type="submission" date="2013-04" db="EMBL/GenBank/DDBJ databases">
        <title>Genomic mechanisms accounting for the adaptation to parasitism in nematode-trapping fungi.</title>
        <authorList>
            <person name="Ahren D.G."/>
        </authorList>
    </citation>
    <scope>NUCLEOTIDE SEQUENCE [LARGE SCALE GENOMIC DNA]</scope>
    <source>
        <strain evidence="3">CBS 200.50</strain>
    </source>
</reference>
<keyword evidence="3" id="KW-1185">Reference proteome</keyword>
<proteinExistence type="predicted"/>